<evidence type="ECO:0000313" key="4">
    <source>
        <dbReference type="Proteomes" id="UP001232755"/>
    </source>
</evidence>
<proteinExistence type="predicted"/>
<comment type="caution">
    <text evidence="3">The sequence shown here is derived from an EMBL/GenBank/DDBJ whole genome shotgun (WGS) entry which is preliminary data.</text>
</comment>
<accession>A0ABU0R2X8</accession>
<dbReference type="Proteomes" id="UP001232755">
    <property type="component" value="Unassembled WGS sequence"/>
</dbReference>
<protein>
    <submittedName>
        <fullName evidence="3">Uncharacterized protein</fullName>
    </submittedName>
</protein>
<evidence type="ECO:0000313" key="2">
    <source>
        <dbReference type="EMBL" id="MDQ0745780.1"/>
    </source>
</evidence>
<feature type="region of interest" description="Disordered" evidence="1">
    <location>
        <begin position="29"/>
        <end position="50"/>
    </location>
</feature>
<name>A0ABU0R2X8_9ACTN</name>
<dbReference type="EMBL" id="JAUSYP010000001">
    <property type="protein sequence ID" value="MDQ0745780.1"/>
    <property type="molecule type" value="Genomic_DNA"/>
</dbReference>
<dbReference type="EMBL" id="JAUSYP010000001">
    <property type="protein sequence ID" value="MDQ0754003.1"/>
    <property type="molecule type" value="Genomic_DNA"/>
</dbReference>
<reference evidence="3 4" key="1">
    <citation type="submission" date="2023-07" db="EMBL/GenBank/DDBJ databases">
        <title>Comparative genomics of wheat-associated soil bacteria to identify genetic determinants of phenazine resistance.</title>
        <authorList>
            <person name="Mouncey N."/>
        </authorList>
    </citation>
    <scope>NUCLEOTIDE SEQUENCE [LARGE SCALE GENOMIC DNA]</scope>
    <source>
        <strain evidence="3 4">B3I12</strain>
    </source>
</reference>
<organism evidence="3 4">
    <name type="scientific">Streptomyces africanus</name>
    <dbReference type="NCBI Taxonomy" id="231024"/>
    <lineage>
        <taxon>Bacteria</taxon>
        <taxon>Bacillati</taxon>
        <taxon>Actinomycetota</taxon>
        <taxon>Actinomycetes</taxon>
        <taxon>Kitasatosporales</taxon>
        <taxon>Streptomycetaceae</taxon>
        <taxon>Streptomyces</taxon>
    </lineage>
</organism>
<evidence type="ECO:0000256" key="1">
    <source>
        <dbReference type="SAM" id="MobiDB-lite"/>
    </source>
</evidence>
<keyword evidence="4" id="KW-1185">Reference proteome</keyword>
<evidence type="ECO:0000313" key="3">
    <source>
        <dbReference type="EMBL" id="MDQ0754003.1"/>
    </source>
</evidence>
<sequence>MWIAVVFLMVFTTLLSMTSLWLWRQQAARSDEPGHHAPPRKTAWRRHANA</sequence>
<feature type="compositionally biased region" description="Basic residues" evidence="1">
    <location>
        <begin position="37"/>
        <end position="50"/>
    </location>
</feature>
<gene>
    <name evidence="2" type="ORF">QF034_000011</name>
    <name evidence="3" type="ORF">QF034_008234</name>
</gene>